<dbReference type="PANTHER" id="PTHR46888">
    <property type="entry name" value="ZINC KNUCKLE DOMAINCONTAINING PROTEIN-RELATED"/>
    <property type="match status" value="1"/>
</dbReference>
<dbReference type="Gene3D" id="1.10.4020.10">
    <property type="entry name" value="DNA breaking-rejoining enzymes"/>
    <property type="match status" value="1"/>
</dbReference>
<keyword evidence="5" id="KW-0548">Nucleotidyltransferase</keyword>
<feature type="region of interest" description="Disordered" evidence="2">
    <location>
        <begin position="286"/>
        <end position="306"/>
    </location>
</feature>
<name>A0AAV4DCU6_9GAST</name>
<dbReference type="GO" id="GO:0003964">
    <property type="term" value="F:RNA-directed DNA polymerase activity"/>
    <property type="evidence" value="ECO:0007669"/>
    <property type="project" value="UniProtKB-KW"/>
</dbReference>
<dbReference type="GO" id="GO:0008270">
    <property type="term" value="F:zinc ion binding"/>
    <property type="evidence" value="ECO:0007669"/>
    <property type="project" value="UniProtKB-KW"/>
</dbReference>
<evidence type="ECO:0000259" key="3">
    <source>
        <dbReference type="PROSITE" id="PS50158"/>
    </source>
</evidence>
<protein>
    <submittedName>
        <fullName evidence="5">Reverse transcriptase</fullName>
    </submittedName>
</protein>
<evidence type="ECO:0000256" key="2">
    <source>
        <dbReference type="SAM" id="MobiDB-lite"/>
    </source>
</evidence>
<dbReference type="FunFam" id="1.10.340.70:FF:000001">
    <property type="entry name" value="Retrovirus-related Pol polyprotein from transposon gypsy-like Protein"/>
    <property type="match status" value="1"/>
</dbReference>
<evidence type="ECO:0000256" key="1">
    <source>
        <dbReference type="PROSITE-ProRule" id="PRU00047"/>
    </source>
</evidence>
<dbReference type="SMART" id="SM00343">
    <property type="entry name" value="ZnF_C2HC"/>
    <property type="match status" value="2"/>
</dbReference>
<dbReference type="SUPFAM" id="SSF57756">
    <property type="entry name" value="Retrovirus zinc finger-like domains"/>
    <property type="match status" value="1"/>
</dbReference>
<dbReference type="SUPFAM" id="SSF47353">
    <property type="entry name" value="Retrovirus capsid dimerization domain-like"/>
    <property type="match status" value="1"/>
</dbReference>
<dbReference type="PROSITE" id="PS50158">
    <property type="entry name" value="ZF_CCHC"/>
    <property type="match status" value="2"/>
</dbReference>
<dbReference type="GO" id="GO:0003676">
    <property type="term" value="F:nucleic acid binding"/>
    <property type="evidence" value="ECO:0007669"/>
    <property type="project" value="InterPro"/>
</dbReference>
<proteinExistence type="predicted"/>
<dbReference type="SUPFAM" id="SSF53098">
    <property type="entry name" value="Ribonuclease H-like"/>
    <property type="match status" value="1"/>
</dbReference>
<dbReference type="Pfam" id="PF00665">
    <property type="entry name" value="rve"/>
    <property type="match status" value="1"/>
</dbReference>
<feature type="region of interest" description="Disordered" evidence="2">
    <location>
        <begin position="33"/>
        <end position="101"/>
    </location>
</feature>
<dbReference type="InterPro" id="IPR001584">
    <property type="entry name" value="Integrase_cat-core"/>
</dbReference>
<dbReference type="GO" id="GO:0015074">
    <property type="term" value="P:DNA integration"/>
    <property type="evidence" value="ECO:0007669"/>
    <property type="project" value="InterPro"/>
</dbReference>
<keyword evidence="1" id="KW-0862">Zinc</keyword>
<feature type="region of interest" description="Disordered" evidence="2">
    <location>
        <begin position="519"/>
        <end position="538"/>
    </location>
</feature>
<dbReference type="AlphaFoldDB" id="A0AAV4DCU6"/>
<dbReference type="Gene3D" id="1.10.340.70">
    <property type="match status" value="1"/>
</dbReference>
<dbReference type="Proteomes" id="UP000735302">
    <property type="component" value="Unassembled WGS sequence"/>
</dbReference>
<gene>
    <name evidence="5" type="ORF">PoB_006839100</name>
</gene>
<feature type="compositionally biased region" description="Basic and acidic residues" evidence="2">
    <location>
        <begin position="33"/>
        <end position="86"/>
    </location>
</feature>
<evidence type="ECO:0000259" key="4">
    <source>
        <dbReference type="PROSITE" id="PS50994"/>
    </source>
</evidence>
<keyword evidence="5" id="KW-0808">Transferase</keyword>
<dbReference type="InterPro" id="IPR001878">
    <property type="entry name" value="Znf_CCHC"/>
</dbReference>
<organism evidence="5 6">
    <name type="scientific">Plakobranchus ocellatus</name>
    <dbReference type="NCBI Taxonomy" id="259542"/>
    <lineage>
        <taxon>Eukaryota</taxon>
        <taxon>Metazoa</taxon>
        <taxon>Spiralia</taxon>
        <taxon>Lophotrochozoa</taxon>
        <taxon>Mollusca</taxon>
        <taxon>Gastropoda</taxon>
        <taxon>Heterobranchia</taxon>
        <taxon>Euthyneura</taxon>
        <taxon>Panpulmonata</taxon>
        <taxon>Sacoglossa</taxon>
        <taxon>Placobranchoidea</taxon>
        <taxon>Plakobranchidae</taxon>
        <taxon>Plakobranchus</taxon>
    </lineage>
</organism>
<dbReference type="InterPro" id="IPR036875">
    <property type="entry name" value="Znf_CCHC_sf"/>
</dbReference>
<dbReference type="Pfam" id="PF00098">
    <property type="entry name" value="zf-CCHC"/>
    <property type="match status" value="2"/>
</dbReference>
<dbReference type="InterPro" id="IPR038269">
    <property type="entry name" value="SCAN_sf"/>
</dbReference>
<keyword evidence="1" id="KW-0479">Metal-binding</keyword>
<sequence length="782" mass="87840">MDTDLYEKLATMAEKLRIPETERFKWVKEEIERAERKEKEEKEREERKEKEDRDREERKEKEDRDRDERAAERAMKIELKKLEQKSDNGSTGSKSILGSRPKIPPFNIKEDEIDLFLERFEKQAHFLQWEKSSWPTSLLNLLTGEALTVLLSLDPKSANDYDAVKDALLLRFNCSVNGFKDKFPNAKPKKDENFDTFFNRVNRYFCRWLHLASAHDFASLSFLILKEQVFSACDPDFVTYAKDRHPKSSEELKKIAISYSLSRPDKTFANVKTDLVAFSANSADHTLSGRGGHQSRSASRHFHDRSKSPSLRVTCFNCGKQGHVQKECRAPKSNTVGHRAQSTMDGQREGVTCYNCGGRGHVRSQCPTQRRKRSNIRKGNTANVAIVTDQGFVPITDQPTCSTGIIDRNGSIVLHNAFLNGKKCTLLRDSGCTCVGVRKSLVPHDSYTGKTVKVRTFLGQLESVSTAIIHLDSNFFTGNVEACVLPDPVSDVILGNIIGVDNGCNTVGEPVATPAVTRAQSKKEAGTMPERSPPVQNQNLSLSHVTDLSHEQANDSSLQSWFSAVGRPPVRGVSFVVEDGILFREFRSPSFYKKTLVVPLSWRREVLSAAHDSPLSGHSGFRKTLANVQSQFSWPGLTKDIQSFVRSCHTCQIKAHVGRDRPAPLQCMPPMVEPFQRVVIDLVGPLSCTEDKNMYMLSLIDLATRWAEMAPLHSITAPNVAEGLFSIFSRVGFPIEIQSDRGSQFMSELFAEFTKLAGIKHLFSTPYHPPNKWCGGEAARNH</sequence>
<dbReference type="InterPro" id="IPR036397">
    <property type="entry name" value="RNaseH_sf"/>
</dbReference>
<comment type="caution">
    <text evidence="5">The sequence shown here is derived from an EMBL/GenBank/DDBJ whole genome shotgun (WGS) entry which is preliminary data.</text>
</comment>
<dbReference type="InterPro" id="IPR012337">
    <property type="entry name" value="RNaseH-like_sf"/>
</dbReference>
<dbReference type="Gene3D" id="4.10.60.10">
    <property type="entry name" value="Zinc finger, CCHC-type"/>
    <property type="match status" value="2"/>
</dbReference>
<dbReference type="EMBL" id="BLXT01007728">
    <property type="protein sequence ID" value="GFO41886.1"/>
    <property type="molecule type" value="Genomic_DNA"/>
</dbReference>
<evidence type="ECO:0000313" key="6">
    <source>
        <dbReference type="Proteomes" id="UP000735302"/>
    </source>
</evidence>
<feature type="compositionally biased region" description="Polar residues" evidence="2">
    <location>
        <begin position="87"/>
        <end position="96"/>
    </location>
</feature>
<keyword evidence="6" id="KW-1185">Reference proteome</keyword>
<reference evidence="5 6" key="1">
    <citation type="journal article" date="2021" name="Elife">
        <title>Chloroplast acquisition without the gene transfer in kleptoplastic sea slugs, Plakobranchus ocellatus.</title>
        <authorList>
            <person name="Maeda T."/>
            <person name="Takahashi S."/>
            <person name="Yoshida T."/>
            <person name="Shimamura S."/>
            <person name="Takaki Y."/>
            <person name="Nagai Y."/>
            <person name="Toyoda A."/>
            <person name="Suzuki Y."/>
            <person name="Arimoto A."/>
            <person name="Ishii H."/>
            <person name="Satoh N."/>
            <person name="Nishiyama T."/>
            <person name="Hasebe M."/>
            <person name="Maruyama T."/>
            <person name="Minagawa J."/>
            <person name="Obokata J."/>
            <person name="Shigenobu S."/>
        </authorList>
    </citation>
    <scope>NUCLEOTIDE SEQUENCE [LARGE SCALE GENOMIC DNA]</scope>
</reference>
<dbReference type="PROSITE" id="PS50994">
    <property type="entry name" value="INTEGRASE"/>
    <property type="match status" value="1"/>
</dbReference>
<dbReference type="Pfam" id="PF17921">
    <property type="entry name" value="Integrase_H2C2"/>
    <property type="match status" value="1"/>
</dbReference>
<accession>A0AAV4DCU6</accession>
<dbReference type="InterPro" id="IPR041588">
    <property type="entry name" value="Integrase_H2C2"/>
</dbReference>
<feature type="domain" description="CCHC-type" evidence="3">
    <location>
        <begin position="315"/>
        <end position="329"/>
    </location>
</feature>
<keyword evidence="1" id="KW-0863">Zinc-finger</keyword>
<evidence type="ECO:0000313" key="5">
    <source>
        <dbReference type="EMBL" id="GFO41886.1"/>
    </source>
</evidence>
<keyword evidence="5" id="KW-0695">RNA-directed DNA polymerase</keyword>
<feature type="domain" description="CCHC-type" evidence="3">
    <location>
        <begin position="353"/>
        <end position="367"/>
    </location>
</feature>
<feature type="domain" description="Integrase catalytic" evidence="4">
    <location>
        <begin position="670"/>
        <end position="782"/>
    </location>
</feature>
<dbReference type="PANTHER" id="PTHR46888:SF1">
    <property type="entry name" value="RIBONUCLEASE H"/>
    <property type="match status" value="1"/>
</dbReference>
<dbReference type="Gene3D" id="3.30.420.10">
    <property type="entry name" value="Ribonuclease H-like superfamily/Ribonuclease H"/>
    <property type="match status" value="1"/>
</dbReference>